<protein>
    <submittedName>
        <fullName evidence="2">Uncharacterized protein</fullName>
    </submittedName>
</protein>
<feature type="region of interest" description="Disordered" evidence="1">
    <location>
        <begin position="489"/>
        <end position="513"/>
    </location>
</feature>
<feature type="region of interest" description="Disordered" evidence="1">
    <location>
        <begin position="236"/>
        <end position="258"/>
    </location>
</feature>
<name>A0A3L8QWC2_CHLGU</name>
<dbReference type="OrthoDB" id="9223049at2759"/>
<feature type="compositionally biased region" description="Polar residues" evidence="1">
    <location>
        <begin position="867"/>
        <end position="876"/>
    </location>
</feature>
<gene>
    <name evidence="2" type="ORF">DV515_00017392</name>
</gene>
<feature type="region of interest" description="Disordered" evidence="1">
    <location>
        <begin position="853"/>
        <end position="886"/>
    </location>
</feature>
<reference evidence="2 3" key="1">
    <citation type="journal article" date="2018" name="Proc. R. Soc. B">
        <title>A non-coding region near Follistatin controls head colour polymorphism in the Gouldian finch.</title>
        <authorList>
            <person name="Toomey M.B."/>
            <person name="Marques C.I."/>
            <person name="Andrade P."/>
            <person name="Araujo P.M."/>
            <person name="Sabatino S."/>
            <person name="Gazda M.A."/>
            <person name="Afonso S."/>
            <person name="Lopes R.J."/>
            <person name="Corbo J.C."/>
            <person name="Carneiro M."/>
        </authorList>
    </citation>
    <scope>NUCLEOTIDE SEQUENCE [LARGE SCALE GENOMIC DNA]</scope>
    <source>
        <strain evidence="2">Red01</strain>
        <tissue evidence="2">Muscle</tissue>
    </source>
</reference>
<organism evidence="2 3">
    <name type="scientific">Chloebia gouldiae</name>
    <name type="common">Gouldian finch</name>
    <name type="synonym">Erythrura gouldiae</name>
    <dbReference type="NCBI Taxonomy" id="44316"/>
    <lineage>
        <taxon>Eukaryota</taxon>
        <taxon>Metazoa</taxon>
        <taxon>Chordata</taxon>
        <taxon>Craniata</taxon>
        <taxon>Vertebrata</taxon>
        <taxon>Euteleostomi</taxon>
        <taxon>Archelosauria</taxon>
        <taxon>Archosauria</taxon>
        <taxon>Dinosauria</taxon>
        <taxon>Saurischia</taxon>
        <taxon>Theropoda</taxon>
        <taxon>Coelurosauria</taxon>
        <taxon>Aves</taxon>
        <taxon>Neognathae</taxon>
        <taxon>Neoaves</taxon>
        <taxon>Telluraves</taxon>
        <taxon>Australaves</taxon>
        <taxon>Passeriformes</taxon>
        <taxon>Passeroidea</taxon>
        <taxon>Passeridae</taxon>
        <taxon>Chloebia</taxon>
    </lineage>
</organism>
<evidence type="ECO:0000313" key="3">
    <source>
        <dbReference type="Proteomes" id="UP000276834"/>
    </source>
</evidence>
<accession>A0A3L8QWC2</accession>
<feature type="compositionally biased region" description="Basic and acidic residues" evidence="1">
    <location>
        <begin position="1214"/>
        <end position="1225"/>
    </location>
</feature>
<evidence type="ECO:0000256" key="1">
    <source>
        <dbReference type="SAM" id="MobiDB-lite"/>
    </source>
</evidence>
<feature type="compositionally biased region" description="Acidic residues" evidence="1">
    <location>
        <begin position="1190"/>
        <end position="1200"/>
    </location>
</feature>
<feature type="region of interest" description="Disordered" evidence="1">
    <location>
        <begin position="1188"/>
        <end position="1225"/>
    </location>
</feature>
<feature type="compositionally biased region" description="Polar residues" evidence="1">
    <location>
        <begin position="489"/>
        <end position="500"/>
    </location>
</feature>
<comment type="caution">
    <text evidence="2">The sequence shown here is derived from an EMBL/GenBank/DDBJ whole genome shotgun (WGS) entry which is preliminary data.</text>
</comment>
<dbReference type="Proteomes" id="UP000276834">
    <property type="component" value="Unassembled WGS sequence"/>
</dbReference>
<dbReference type="AlphaFoldDB" id="A0A3L8QWC2"/>
<sequence length="1225" mass="134321">MRFPMAPTSLQGIRVRTGGIELEPNEGIAGGLETPSERGNVWKFLLFPGNLLLGQSDSQDLGTPRRPGIFVSVSGQGSGNVQPGEEKDPGRAQNLSSAWRGSRRAGEGIWDEGWRDRTLGMASHCQRAGMDGIWEGILAGRVVRGWDGIPRESVAAPSLELSNASLDRAWSNLGIPPDNEISSPSNTSGLSSWLWTFSMLGERPKRLRLTDKRLFLDGLWWETFLANSLGRVARVARNPSPRQTGRASPGGSGNVSSVPKQLLPSFIPGGSRCASFKCLGDDFPNFPAAPRAWLIPALSPGLAAWVRGPCSAFSFRDELPNFFQGGISGIKGFGHTWTCWFEQLLQESKLGLTTGSAPRTLGNRVKSAKFPLDPCVPSALFSPGSSVARPDLLTESLAGMIKPSSCFRLRKAGIQREAGSGGGFGHLLERVWELGFGSFFGLLVQGTFGNGSLGYAGIFGFPLWNSSGYAMILIPYSLVLQPDYPTAVSPTSNRKSQSFESAPDPSCLRSASLPHAPGSSSSLGFPTCQPSNHSLLWRRLLFLLSFLFVSDRLGSVGANPGDAPRVGQKLGMSSLEKRRLQGDHRAFSKGIWSRNGGIGHREWLPTGRGQGRMGYWEGISGCEGGEALGWNSRRICGHLIPRSVQGQEGPLSHGIRFWESGKDFHAHGRGWAWMILKSVLLTPRFFSYLWNTGLLNQDFPGYPKLFTGLEGLRNLLRSLVGFAGKFAPSCLYFSRFPSAPFLLACFFHTFRVLLHGSGRNSFIPARRDSEFCRKAAEAQKYPFWLLFTELLGSRGASGMCKLHPQVFHGVAPHFSVPGALSFSLGINLRVSSSSHHFWSFPVGIATHRSCPQAPHPQGCEIPPGDGDSTSAVSSHPHSLGADPNPQLAPTSRQRLPNCFFPSCPSSASLMLGYANLFASPLCCRYLAASFRCWIVDPAPLYPARGWRENWGCGIWKKNVGKREVVARIIPKTGPGCVKLGGNDKIFHWFRQNSLGITWEFRGWFEALSLLDEDPSNSRVIQLLVSKFYRGYGAFPSDGDRNAIRAVPPMGWLGIQNQQRGVGGGILTWQGTKSSVGWCGVDSSLKWEELNPEFLHGRRPAVPWIAPFLESVGKGWVGRMGMIVLEGEEGKGLVWKVGNDLVWKVRKGFVWQVRNGLVWQVRNYLVWKKVRNDLMWKVRNVLVWKEQSHEEGEESSSVEGEEQSHEEGGVGFCVKGEEQSHVEGDE</sequence>
<proteinExistence type="predicted"/>
<dbReference type="EMBL" id="QUSF01001063">
    <property type="protein sequence ID" value="RLV71493.1"/>
    <property type="molecule type" value="Genomic_DNA"/>
</dbReference>
<feature type="region of interest" description="Disordered" evidence="1">
    <location>
        <begin position="58"/>
        <end position="100"/>
    </location>
</feature>
<feature type="non-terminal residue" evidence="2">
    <location>
        <position position="1225"/>
    </location>
</feature>
<keyword evidence="3" id="KW-1185">Reference proteome</keyword>
<evidence type="ECO:0000313" key="2">
    <source>
        <dbReference type="EMBL" id="RLV71493.1"/>
    </source>
</evidence>